<dbReference type="STRING" id="1166073.SAMN05192530_11113"/>
<protein>
    <recommendedName>
        <fullName evidence="3">DUF3572 domain-containing protein</fullName>
    </recommendedName>
</protein>
<organism evidence="1 2">
    <name type="scientific">Aureimonas jatrophae</name>
    <dbReference type="NCBI Taxonomy" id="1166073"/>
    <lineage>
        <taxon>Bacteria</taxon>
        <taxon>Pseudomonadati</taxon>
        <taxon>Pseudomonadota</taxon>
        <taxon>Alphaproteobacteria</taxon>
        <taxon>Hyphomicrobiales</taxon>
        <taxon>Aurantimonadaceae</taxon>
        <taxon>Aureimonas</taxon>
    </lineage>
</organism>
<evidence type="ECO:0000313" key="2">
    <source>
        <dbReference type="Proteomes" id="UP000198793"/>
    </source>
</evidence>
<gene>
    <name evidence="1" type="ORF">SAMN05192530_11113</name>
</gene>
<dbReference type="Pfam" id="PF12096">
    <property type="entry name" value="DUF3572"/>
    <property type="match status" value="1"/>
</dbReference>
<dbReference type="EMBL" id="FNIT01000011">
    <property type="protein sequence ID" value="SDO70688.1"/>
    <property type="molecule type" value="Genomic_DNA"/>
</dbReference>
<dbReference type="RefSeq" id="WP_090676325.1">
    <property type="nucleotide sequence ID" value="NZ_FNIT01000011.1"/>
</dbReference>
<dbReference type="AlphaFoldDB" id="A0A1H0LR64"/>
<sequence>MLELRTLRRAPDIDAEAVAIDALAFIAGDQELLGRFLDLTGLRADEIRAAAGQPGFLVGVLDFVLAHEPTLVTFCQNTATEPEMIQIARDRLDGATAR</sequence>
<dbReference type="InterPro" id="IPR021955">
    <property type="entry name" value="DUF3572"/>
</dbReference>
<dbReference type="Proteomes" id="UP000198793">
    <property type="component" value="Unassembled WGS sequence"/>
</dbReference>
<proteinExistence type="predicted"/>
<evidence type="ECO:0008006" key="3">
    <source>
        <dbReference type="Google" id="ProtNLM"/>
    </source>
</evidence>
<accession>A0A1H0LR64</accession>
<keyword evidence="2" id="KW-1185">Reference proteome</keyword>
<evidence type="ECO:0000313" key="1">
    <source>
        <dbReference type="EMBL" id="SDO70688.1"/>
    </source>
</evidence>
<name>A0A1H0LR64_9HYPH</name>
<reference evidence="1 2" key="1">
    <citation type="submission" date="2016-10" db="EMBL/GenBank/DDBJ databases">
        <authorList>
            <person name="de Groot N.N."/>
        </authorList>
    </citation>
    <scope>NUCLEOTIDE SEQUENCE [LARGE SCALE GENOMIC DNA]</scope>
    <source>
        <strain evidence="2">L7-484,KACC 16230,DSM 25025</strain>
    </source>
</reference>
<dbReference type="OrthoDB" id="7356934at2"/>